<dbReference type="InterPro" id="IPR009197">
    <property type="entry name" value="MlrC"/>
</dbReference>
<dbReference type="Pfam" id="PF07364">
    <property type="entry name" value="DUF1485"/>
    <property type="match status" value="1"/>
</dbReference>
<proteinExistence type="inferred from homology"/>
<keyword evidence="1" id="KW-0479">Metal-binding</keyword>
<evidence type="ECO:0000313" key="5">
    <source>
        <dbReference type="Proteomes" id="UP001500604"/>
    </source>
</evidence>
<evidence type="ECO:0000259" key="2">
    <source>
        <dbReference type="Pfam" id="PF07171"/>
    </source>
</evidence>
<dbReference type="Proteomes" id="UP001500604">
    <property type="component" value="Unassembled WGS sequence"/>
</dbReference>
<evidence type="ECO:0000313" key="4">
    <source>
        <dbReference type="EMBL" id="GAA4650257.1"/>
    </source>
</evidence>
<feature type="domain" description="Microcystin LR degradation protein MlrC N-terminal" evidence="3">
    <location>
        <begin position="1"/>
        <end position="241"/>
    </location>
</feature>
<dbReference type="Pfam" id="PF07171">
    <property type="entry name" value="MlrC_C"/>
    <property type="match status" value="1"/>
</dbReference>
<dbReference type="InterPro" id="IPR015995">
    <property type="entry name" value="MlrC_N"/>
</dbReference>
<accession>A0ABP8V358</accession>
<evidence type="ECO:0000256" key="1">
    <source>
        <dbReference type="PIRNR" id="PIRNR012702"/>
    </source>
</evidence>
<keyword evidence="1" id="KW-0378">Hydrolase</keyword>
<reference evidence="5" key="1">
    <citation type="journal article" date="2019" name="Int. J. Syst. Evol. Microbiol.">
        <title>The Global Catalogue of Microorganisms (GCM) 10K type strain sequencing project: providing services to taxonomists for standard genome sequencing and annotation.</title>
        <authorList>
            <consortium name="The Broad Institute Genomics Platform"/>
            <consortium name="The Broad Institute Genome Sequencing Center for Infectious Disease"/>
            <person name="Wu L."/>
            <person name="Ma J."/>
        </authorList>
    </citation>
    <scope>NUCLEOTIDE SEQUENCE [LARGE SCALE GENOMIC DNA]</scope>
    <source>
        <strain evidence="5">JCM 17805</strain>
    </source>
</reference>
<dbReference type="EMBL" id="BAABFL010000379">
    <property type="protein sequence ID" value="GAA4650257.1"/>
    <property type="molecule type" value="Genomic_DNA"/>
</dbReference>
<feature type="domain" description="Microcystin LR degradation protein MlrC C-terminal" evidence="2">
    <location>
        <begin position="251"/>
        <end position="432"/>
    </location>
</feature>
<name>A0ABP8V358_9GAMM</name>
<gene>
    <name evidence="4" type="ORF">GCM10023116_25400</name>
</gene>
<dbReference type="PIRSF" id="PIRSF012702">
    <property type="entry name" value="UCP012702"/>
    <property type="match status" value="1"/>
</dbReference>
<evidence type="ECO:0000259" key="3">
    <source>
        <dbReference type="Pfam" id="PF07364"/>
    </source>
</evidence>
<sequence length="455" mass="49500">MGAFIDLAEQWGDDIVCPIAAEAMPSAPADAETYGYLSGLILEEVQKGVNRILLALHGAMITENTLDGEGTLLKRIRAIAPDIPIAVSHDFHANVTVSTVTNCTVLTGYKTYPHTDLYETGYKAACILYDAMQGQCNPVMAWRKLPLMSHTLKQGTDDEPFKLLIRRCREAERETGVLNVSLFGGFPLADSPYTGSSVVVVTDNDDLLANRIATDIAEACWDSRHQQIYQSTPLSDQIQTAKKLTDGPIILLDHCDNCGSGGTQDVMTVIRAIMEAGLEDVIVAAVWDPKAVATMQAAGVNAEVALPLGGNTDMPAIQQSGHPLQVQGNVTHLTDGRFRIDGPMYHGLEVSMGPTAVLDTGNMQIIVVSRHIEPWDPGLFHSLGIDPAQKRYLLLKSRIHYRAGFADMARHTLLLDGDGVTTSDYQLLPFHHLKRPVFPLDPLCSFEPNPVPNGL</sequence>
<comment type="similarity">
    <text evidence="1">Belongs to the peptidase M81 family.</text>
</comment>
<keyword evidence="5" id="KW-1185">Reference proteome</keyword>
<dbReference type="InterPro" id="IPR010799">
    <property type="entry name" value="MlrC_C"/>
</dbReference>
<organism evidence="4 5">
    <name type="scientific">Kistimonas scapharcae</name>
    <dbReference type="NCBI Taxonomy" id="1036133"/>
    <lineage>
        <taxon>Bacteria</taxon>
        <taxon>Pseudomonadati</taxon>
        <taxon>Pseudomonadota</taxon>
        <taxon>Gammaproteobacteria</taxon>
        <taxon>Oceanospirillales</taxon>
        <taxon>Endozoicomonadaceae</taxon>
        <taxon>Kistimonas</taxon>
    </lineage>
</organism>
<comment type="cofactor">
    <cofactor evidence="1">
        <name>Zn(2+)</name>
        <dbReference type="ChEBI" id="CHEBI:29105"/>
    </cofactor>
    <text evidence="1">Binds 1 zinc ion per subunit.</text>
</comment>
<keyword evidence="1" id="KW-0645">Protease</keyword>
<keyword evidence="1" id="KW-0482">Metalloprotease</keyword>
<comment type="caution">
    <text evidence="4">The sequence shown here is derived from an EMBL/GenBank/DDBJ whole genome shotgun (WGS) entry which is preliminary data.</text>
</comment>
<comment type="function">
    <text evidence="1">Involved in peptidolytic degradation of cyclic heptapeptide hepatotoxin microcystin (MC).</text>
</comment>
<protein>
    <recommendedName>
        <fullName evidence="1">Microcystinase C</fullName>
        <shortName evidence="1">MlrC</shortName>
    </recommendedName>
</protein>